<name>A0ABR2GT38_9EUKA</name>
<dbReference type="Pfam" id="PF00293">
    <property type="entry name" value="NUDIX"/>
    <property type="match status" value="1"/>
</dbReference>
<dbReference type="InterPro" id="IPR015797">
    <property type="entry name" value="NUDIX_hydrolase-like_dom_sf"/>
</dbReference>
<evidence type="ECO:0000313" key="5">
    <source>
        <dbReference type="Proteomes" id="UP001470230"/>
    </source>
</evidence>
<evidence type="ECO:0000256" key="2">
    <source>
        <dbReference type="ARBA" id="ARBA00022801"/>
    </source>
</evidence>
<keyword evidence="5" id="KW-1185">Reference proteome</keyword>
<dbReference type="PANTHER" id="PTHR11839">
    <property type="entry name" value="UDP/ADP-SUGAR PYROPHOSPHATASE"/>
    <property type="match status" value="1"/>
</dbReference>
<dbReference type="Proteomes" id="UP001470230">
    <property type="component" value="Unassembled WGS sequence"/>
</dbReference>
<dbReference type="PROSITE" id="PS51462">
    <property type="entry name" value="NUDIX"/>
    <property type="match status" value="1"/>
</dbReference>
<dbReference type="Gene3D" id="3.90.79.10">
    <property type="entry name" value="Nucleoside Triphosphate Pyrophosphohydrolase"/>
    <property type="match status" value="1"/>
</dbReference>
<organism evidence="4 5">
    <name type="scientific">Tritrichomonas musculus</name>
    <dbReference type="NCBI Taxonomy" id="1915356"/>
    <lineage>
        <taxon>Eukaryota</taxon>
        <taxon>Metamonada</taxon>
        <taxon>Parabasalia</taxon>
        <taxon>Tritrichomonadida</taxon>
        <taxon>Tritrichomonadidae</taxon>
        <taxon>Tritrichomonas</taxon>
    </lineage>
</organism>
<evidence type="ECO:0000256" key="1">
    <source>
        <dbReference type="ARBA" id="ARBA00001946"/>
    </source>
</evidence>
<dbReference type="InterPro" id="IPR000086">
    <property type="entry name" value="NUDIX_hydrolase_dom"/>
</dbReference>
<gene>
    <name evidence="4" type="ORF">M9Y10_037315</name>
</gene>
<keyword evidence="2" id="KW-0378">Hydrolase</keyword>
<feature type="domain" description="Nudix hydrolase" evidence="3">
    <location>
        <begin position="50"/>
        <end position="187"/>
    </location>
</feature>
<protein>
    <recommendedName>
        <fullName evidence="3">Nudix hydrolase domain-containing protein</fullName>
    </recommendedName>
</protein>
<dbReference type="PANTHER" id="PTHR11839:SF18">
    <property type="entry name" value="NUDIX HYDROLASE DOMAIN-CONTAINING PROTEIN"/>
    <property type="match status" value="1"/>
</dbReference>
<dbReference type="CDD" id="cd03424">
    <property type="entry name" value="NUDIX_ADPRase_Nudt5_UGPPase_Nudt14"/>
    <property type="match status" value="1"/>
</dbReference>
<reference evidence="4 5" key="1">
    <citation type="submission" date="2024-04" db="EMBL/GenBank/DDBJ databases">
        <title>Tritrichomonas musculus Genome.</title>
        <authorList>
            <person name="Alves-Ferreira E."/>
            <person name="Grigg M."/>
            <person name="Lorenzi H."/>
            <person name="Galac M."/>
        </authorList>
    </citation>
    <scope>NUCLEOTIDE SEQUENCE [LARGE SCALE GENOMIC DNA]</scope>
    <source>
        <strain evidence="4 5">EAF2021</strain>
    </source>
</reference>
<proteinExistence type="predicted"/>
<comment type="cofactor">
    <cofactor evidence="1">
        <name>Mg(2+)</name>
        <dbReference type="ChEBI" id="CHEBI:18420"/>
    </cofactor>
</comment>
<sequence length="205" mass="23614">MSRVKNVTKQTNNAFLNMYKFDVEYRNGNINPYYVASRSPNIENLEAVSHKHHSDAITIYAIYGEKKDKIVLIRQFRYPINDYLYELPAGLIEKGEDMYIAGSREFYEETGLTFTPKRVDNAYTRPFFTSPGLSDESAGAIFGYCSGTPSNSHQEDSEDIQIILADKSECKRILKEENVPIMCAYHLMHFIHNKDEDPLSFLDEI</sequence>
<dbReference type="EMBL" id="JAPFFF010000063">
    <property type="protein sequence ID" value="KAK8836793.1"/>
    <property type="molecule type" value="Genomic_DNA"/>
</dbReference>
<dbReference type="SUPFAM" id="SSF55811">
    <property type="entry name" value="Nudix"/>
    <property type="match status" value="1"/>
</dbReference>
<accession>A0ABR2GT38</accession>
<evidence type="ECO:0000259" key="3">
    <source>
        <dbReference type="PROSITE" id="PS51462"/>
    </source>
</evidence>
<comment type="caution">
    <text evidence="4">The sequence shown here is derived from an EMBL/GenBank/DDBJ whole genome shotgun (WGS) entry which is preliminary data.</text>
</comment>
<evidence type="ECO:0000313" key="4">
    <source>
        <dbReference type="EMBL" id="KAK8836793.1"/>
    </source>
</evidence>